<feature type="domain" description="Glycoside hydrolase family 2 catalytic" evidence="12">
    <location>
        <begin position="297"/>
        <end position="518"/>
    </location>
</feature>
<dbReference type="Gene3D" id="2.60.40.10">
    <property type="entry name" value="Immunoglobulins"/>
    <property type="match status" value="2"/>
</dbReference>
<sequence length="934" mass="106068">MKFVFSFLIFLLLGFPNMAQVPTQAEKIYLSGTDVKHPKVWQFKVSDGRKADVWSDINVPSHWEQEGFGTYNYGRDDVSFGKLFKYADEQGCYKTSFTAPNTWKNKEIWIVFEGSMTDTEVKINGELAGKVHQGAFYRFKYNISDKLKWGQSNLLEVKVSKMSAEKTVNNAERLADFWIFGGIFRPVFLEIRPKENIDWMSIDAKANGQFKLKVHLNQKLEGREVIAQILDKQGKQIATTSTIIARNDSTALLQTNVSSPALWTAETPHLYQVKVQLKKGKELLYTTSEKFGFRTIEIRKQDGIYLNGVKIKMKGVNRHVFWPEYGRATFPEGDLTDVKLIKEMNMNAVRCSHYPPDVNFLQLCDSLGLYVIDELTGWQKAYNTKAGEPLVKEMVMRDTNHPSIIFWSNGNEGGHNKDLDNDFSTYDISNRTVIHAHHKPDNAFNGIDCNHYENYYSTQKLLADTNIYMPTEFLHAMHDGGGAAALADFWELHWNAKKGAGGFIWNFADEGIMRTDHQNIIDINGINAPDGVVGPHREKEGSFYAIREIYSPVKISMKELPIDFTGKIPVENRYHFTNLNQCTFRWQLVKFKDKADKESGYTVEKSGIAFAPNVLPTEYGTLQLDLPTDWQTYDGLVLQVSDNQNSELYRWVWKIKSNETLLKPLLQISANQPTTATETDSLIILKANGIAVSFHKNTGKIIRLTNDYSAKLSFTNGPVLVSGTASFAEIKHYPENDAQVVEVQYQGDLKKVRWKMNANGWLEMEYEYTLNGKYPFAGISFNYPEGLVLGAKWLGKGPYRTWKNRPQGITYNVYENLYNNTQTGNAPWIYPEFKGYYANIVWMELSTMEGKFTIASPDDNLFVRLFQFYAINGATPHPTLPIGDISFLDAIPAVGSKMGVSASEVKGLGPSSDLNTLEGTKKRKLLFYFGATPK</sequence>
<dbReference type="InterPro" id="IPR006101">
    <property type="entry name" value="Glyco_hydro_2"/>
</dbReference>
<dbReference type="AlphaFoldDB" id="A0A316E358"/>
<dbReference type="GO" id="GO:0005990">
    <property type="term" value="P:lactose catabolic process"/>
    <property type="evidence" value="ECO:0007669"/>
    <property type="project" value="TreeGrafter"/>
</dbReference>
<evidence type="ECO:0000256" key="10">
    <source>
        <dbReference type="SAM" id="SignalP"/>
    </source>
</evidence>
<evidence type="ECO:0000256" key="8">
    <source>
        <dbReference type="ARBA" id="ARBA00023295"/>
    </source>
</evidence>
<dbReference type="Pfam" id="PF02836">
    <property type="entry name" value="Glyco_hydro_2_C"/>
    <property type="match status" value="1"/>
</dbReference>
<feature type="signal peptide" evidence="10">
    <location>
        <begin position="1"/>
        <end position="19"/>
    </location>
</feature>
<comment type="caution">
    <text evidence="14">The sequence shown here is derived from an EMBL/GenBank/DDBJ whole genome shotgun (WGS) entry which is preliminary data.</text>
</comment>
<dbReference type="PROSITE" id="PS00719">
    <property type="entry name" value="GLYCOSYL_HYDROL_F2_1"/>
    <property type="match status" value="1"/>
</dbReference>
<evidence type="ECO:0000256" key="6">
    <source>
        <dbReference type="ARBA" id="ARBA00022801"/>
    </source>
</evidence>
<evidence type="ECO:0000256" key="3">
    <source>
        <dbReference type="ARBA" id="ARBA00007401"/>
    </source>
</evidence>
<dbReference type="SUPFAM" id="SSF49785">
    <property type="entry name" value="Galactose-binding domain-like"/>
    <property type="match status" value="1"/>
</dbReference>
<evidence type="ECO:0000256" key="5">
    <source>
        <dbReference type="ARBA" id="ARBA00012756"/>
    </source>
</evidence>
<dbReference type="PRINTS" id="PR00132">
    <property type="entry name" value="GLHYDRLASE2"/>
</dbReference>
<evidence type="ECO:0000259" key="13">
    <source>
        <dbReference type="Pfam" id="PF02837"/>
    </source>
</evidence>
<dbReference type="GO" id="GO:0004565">
    <property type="term" value="F:beta-galactosidase activity"/>
    <property type="evidence" value="ECO:0007669"/>
    <property type="project" value="UniProtKB-EC"/>
</dbReference>
<keyword evidence="7" id="KW-0106">Calcium</keyword>
<dbReference type="GO" id="GO:0009341">
    <property type="term" value="C:beta-galactosidase complex"/>
    <property type="evidence" value="ECO:0007669"/>
    <property type="project" value="TreeGrafter"/>
</dbReference>
<keyword evidence="8 9" id="KW-0326">Glycosidase</keyword>
<keyword evidence="10" id="KW-0732">Signal</keyword>
<dbReference type="InterPro" id="IPR023230">
    <property type="entry name" value="Glyco_hydro_2_CS"/>
</dbReference>
<dbReference type="InterPro" id="IPR006103">
    <property type="entry name" value="Glyco_hydro_2_cat"/>
</dbReference>
<dbReference type="Gene3D" id="2.70.98.10">
    <property type="match status" value="1"/>
</dbReference>
<dbReference type="Pfam" id="PF02837">
    <property type="entry name" value="Glyco_hydro_2_N"/>
    <property type="match status" value="1"/>
</dbReference>
<protein>
    <recommendedName>
        <fullName evidence="5 9">Beta-galactosidase</fullName>
        <ecNumber evidence="5 9">3.2.1.23</ecNumber>
    </recommendedName>
    <alternativeName>
        <fullName evidence="9">Lactase</fullName>
    </alternativeName>
</protein>
<dbReference type="Pfam" id="PF00703">
    <property type="entry name" value="Glyco_hydro_2"/>
    <property type="match status" value="1"/>
</dbReference>
<dbReference type="InterPro" id="IPR006102">
    <property type="entry name" value="Ig-like_GH2"/>
</dbReference>
<keyword evidence="15" id="KW-1185">Reference proteome</keyword>
<reference evidence="14 15" key="1">
    <citation type="submission" date="2018-05" db="EMBL/GenBank/DDBJ databases">
        <title>Genomic Encyclopedia of Archaeal and Bacterial Type Strains, Phase II (KMG-II): from individual species to whole genera.</title>
        <authorList>
            <person name="Goeker M."/>
        </authorList>
    </citation>
    <scope>NUCLEOTIDE SEQUENCE [LARGE SCALE GENOMIC DNA]</scope>
    <source>
        <strain evidence="14 15">DSM 22214</strain>
    </source>
</reference>
<dbReference type="Proteomes" id="UP000245489">
    <property type="component" value="Unassembled WGS sequence"/>
</dbReference>
<dbReference type="SUPFAM" id="SSF49303">
    <property type="entry name" value="beta-Galactosidase/glucuronidase domain"/>
    <property type="match status" value="2"/>
</dbReference>
<dbReference type="InterPro" id="IPR006104">
    <property type="entry name" value="Glyco_hydro_2_N"/>
</dbReference>
<dbReference type="GO" id="GO:0030246">
    <property type="term" value="F:carbohydrate binding"/>
    <property type="evidence" value="ECO:0007669"/>
    <property type="project" value="InterPro"/>
</dbReference>
<dbReference type="InterPro" id="IPR050347">
    <property type="entry name" value="Bact_Beta-galactosidase"/>
</dbReference>
<evidence type="ECO:0000313" key="14">
    <source>
        <dbReference type="EMBL" id="PWK17330.1"/>
    </source>
</evidence>
<dbReference type="InterPro" id="IPR013783">
    <property type="entry name" value="Ig-like_fold"/>
</dbReference>
<evidence type="ECO:0000256" key="9">
    <source>
        <dbReference type="RuleBase" id="RU361154"/>
    </source>
</evidence>
<comment type="cofactor">
    <cofactor evidence="2">
        <name>Ca(2+)</name>
        <dbReference type="ChEBI" id="CHEBI:29108"/>
    </cofactor>
</comment>
<dbReference type="EC" id="3.2.1.23" evidence="5 9"/>
<gene>
    <name evidence="14" type="ORF">LV89_04431</name>
</gene>
<dbReference type="SUPFAM" id="SSF51445">
    <property type="entry name" value="(Trans)glycosidases"/>
    <property type="match status" value="1"/>
</dbReference>
<evidence type="ECO:0000313" key="15">
    <source>
        <dbReference type="Proteomes" id="UP000245489"/>
    </source>
</evidence>
<dbReference type="OrthoDB" id="857501at2"/>
<dbReference type="InterPro" id="IPR011013">
    <property type="entry name" value="Gal_mutarotase_sf_dom"/>
</dbReference>
<dbReference type="PANTHER" id="PTHR46323">
    <property type="entry name" value="BETA-GALACTOSIDASE"/>
    <property type="match status" value="1"/>
</dbReference>
<dbReference type="RefSeq" id="WP_109745087.1">
    <property type="nucleotide sequence ID" value="NZ_QGGO01000036.1"/>
</dbReference>
<dbReference type="EMBL" id="QGGO01000036">
    <property type="protein sequence ID" value="PWK17330.1"/>
    <property type="molecule type" value="Genomic_DNA"/>
</dbReference>
<comment type="subunit">
    <text evidence="4">Monomer.</text>
</comment>
<evidence type="ECO:0000259" key="11">
    <source>
        <dbReference type="Pfam" id="PF00703"/>
    </source>
</evidence>
<dbReference type="Gene3D" id="2.60.120.260">
    <property type="entry name" value="Galactose-binding domain-like"/>
    <property type="match status" value="1"/>
</dbReference>
<dbReference type="InterPro" id="IPR014718">
    <property type="entry name" value="GH-type_carb-bd"/>
</dbReference>
<proteinExistence type="inferred from homology"/>
<evidence type="ECO:0000256" key="7">
    <source>
        <dbReference type="ARBA" id="ARBA00022837"/>
    </source>
</evidence>
<comment type="similarity">
    <text evidence="3 9">Belongs to the glycosyl hydrolase 2 family.</text>
</comment>
<feature type="chain" id="PRO_5016395437" description="Beta-galactosidase" evidence="10">
    <location>
        <begin position="20"/>
        <end position="934"/>
    </location>
</feature>
<dbReference type="SUPFAM" id="SSF74650">
    <property type="entry name" value="Galactose mutarotase-like"/>
    <property type="match status" value="1"/>
</dbReference>
<dbReference type="InterPro" id="IPR036156">
    <property type="entry name" value="Beta-gal/glucu_dom_sf"/>
</dbReference>
<feature type="domain" description="Glycosyl hydrolases family 2 sugar binding" evidence="13">
    <location>
        <begin position="55"/>
        <end position="191"/>
    </location>
</feature>
<evidence type="ECO:0000259" key="12">
    <source>
        <dbReference type="Pfam" id="PF02836"/>
    </source>
</evidence>
<dbReference type="InterPro" id="IPR008979">
    <property type="entry name" value="Galactose-bd-like_sf"/>
</dbReference>
<evidence type="ECO:0000256" key="1">
    <source>
        <dbReference type="ARBA" id="ARBA00001412"/>
    </source>
</evidence>
<dbReference type="PANTHER" id="PTHR46323:SF2">
    <property type="entry name" value="BETA-GALACTOSIDASE"/>
    <property type="match status" value="1"/>
</dbReference>
<accession>A0A316E358</accession>
<feature type="domain" description="Glycoside hydrolase family 2 immunoglobulin-like beta-sandwich" evidence="11">
    <location>
        <begin position="204"/>
        <end position="294"/>
    </location>
</feature>
<dbReference type="Gene3D" id="3.20.20.80">
    <property type="entry name" value="Glycosidases"/>
    <property type="match status" value="1"/>
</dbReference>
<comment type="catalytic activity">
    <reaction evidence="1 9">
        <text>Hydrolysis of terminal non-reducing beta-D-galactose residues in beta-D-galactosides.</text>
        <dbReference type="EC" id="3.2.1.23"/>
    </reaction>
</comment>
<organism evidence="14 15">
    <name type="scientific">Arcicella aurantiaca</name>
    <dbReference type="NCBI Taxonomy" id="591202"/>
    <lineage>
        <taxon>Bacteria</taxon>
        <taxon>Pseudomonadati</taxon>
        <taxon>Bacteroidota</taxon>
        <taxon>Cytophagia</taxon>
        <taxon>Cytophagales</taxon>
        <taxon>Flectobacillaceae</taxon>
        <taxon>Arcicella</taxon>
    </lineage>
</organism>
<dbReference type="InterPro" id="IPR017853">
    <property type="entry name" value="GH"/>
</dbReference>
<evidence type="ECO:0000256" key="2">
    <source>
        <dbReference type="ARBA" id="ARBA00001913"/>
    </source>
</evidence>
<evidence type="ECO:0000256" key="4">
    <source>
        <dbReference type="ARBA" id="ARBA00011245"/>
    </source>
</evidence>
<keyword evidence="6 9" id="KW-0378">Hydrolase</keyword>
<name>A0A316E358_9BACT</name>